<reference evidence="2 3" key="1">
    <citation type="submission" date="2020-07" db="EMBL/GenBank/DDBJ databases">
        <title>Vibrio marinisediminis sp. nov., isolated from marine sediment.</title>
        <authorList>
            <person name="Ji X."/>
        </authorList>
    </citation>
    <scope>NUCLEOTIDE SEQUENCE [LARGE SCALE GENOMIC DNA]</scope>
    <source>
        <strain evidence="2 3">404</strain>
    </source>
</reference>
<comment type="caution">
    <text evidence="2">The sequence shown here is derived from an EMBL/GenBank/DDBJ whole genome shotgun (WGS) entry which is preliminary data.</text>
</comment>
<dbReference type="EMBL" id="JACFYF010000306">
    <property type="protein sequence ID" value="MBA5764889.1"/>
    <property type="molecule type" value="Genomic_DNA"/>
</dbReference>
<protein>
    <submittedName>
        <fullName evidence="2">MFS transporter</fullName>
    </submittedName>
</protein>
<dbReference type="Proteomes" id="UP000571701">
    <property type="component" value="Unassembled WGS sequence"/>
</dbReference>
<dbReference type="SUPFAM" id="SSF103473">
    <property type="entry name" value="MFS general substrate transporter"/>
    <property type="match status" value="1"/>
</dbReference>
<keyword evidence="1" id="KW-0812">Transmembrane</keyword>
<feature type="transmembrane region" description="Helical" evidence="1">
    <location>
        <begin position="12"/>
        <end position="33"/>
    </location>
</feature>
<gene>
    <name evidence="2" type="ORF">H2O73_21305</name>
</gene>
<dbReference type="AlphaFoldDB" id="A0A7W2IVW9"/>
<evidence type="ECO:0000313" key="2">
    <source>
        <dbReference type="EMBL" id="MBA5764889.1"/>
    </source>
</evidence>
<feature type="non-terminal residue" evidence="2">
    <location>
        <position position="84"/>
    </location>
</feature>
<keyword evidence="3" id="KW-1185">Reference proteome</keyword>
<sequence length="84" mass="9109">GDNLRTDQRTAGFSFQTALIGFGAVIGSWLPYVLTNWFGVSNLSEEGSVPLNLILSFIIGAIILVGSILVTIFTTKEYSPEELE</sequence>
<organism evidence="2 3">
    <name type="scientific">Vibrio marinisediminis</name>
    <dbReference type="NCBI Taxonomy" id="2758441"/>
    <lineage>
        <taxon>Bacteria</taxon>
        <taxon>Pseudomonadati</taxon>
        <taxon>Pseudomonadota</taxon>
        <taxon>Gammaproteobacteria</taxon>
        <taxon>Vibrionales</taxon>
        <taxon>Vibrionaceae</taxon>
        <taxon>Vibrio</taxon>
    </lineage>
</organism>
<dbReference type="InterPro" id="IPR036259">
    <property type="entry name" value="MFS_trans_sf"/>
</dbReference>
<feature type="transmembrane region" description="Helical" evidence="1">
    <location>
        <begin position="53"/>
        <end position="73"/>
    </location>
</feature>
<keyword evidence="1" id="KW-0472">Membrane</keyword>
<name>A0A7W2IVW9_9VIBR</name>
<dbReference type="Gene3D" id="1.20.1250.20">
    <property type="entry name" value="MFS general substrate transporter like domains"/>
    <property type="match status" value="1"/>
</dbReference>
<evidence type="ECO:0000313" key="3">
    <source>
        <dbReference type="Proteomes" id="UP000571701"/>
    </source>
</evidence>
<proteinExistence type="predicted"/>
<feature type="non-terminal residue" evidence="2">
    <location>
        <position position="1"/>
    </location>
</feature>
<evidence type="ECO:0000256" key="1">
    <source>
        <dbReference type="SAM" id="Phobius"/>
    </source>
</evidence>
<accession>A0A7W2IVW9</accession>
<keyword evidence="1" id="KW-1133">Transmembrane helix</keyword>